<gene>
    <name evidence="7" type="ORF">SAMN02745691_01247</name>
</gene>
<dbReference type="InterPro" id="IPR017039">
    <property type="entry name" value="Virul_fac_BrkB"/>
</dbReference>
<dbReference type="Pfam" id="PF03631">
    <property type="entry name" value="Virul_fac_BrkB"/>
    <property type="match status" value="1"/>
</dbReference>
<feature type="transmembrane region" description="Helical" evidence="6">
    <location>
        <begin position="203"/>
        <end position="224"/>
    </location>
</feature>
<proteinExistence type="predicted"/>
<evidence type="ECO:0000256" key="4">
    <source>
        <dbReference type="ARBA" id="ARBA00022989"/>
    </source>
</evidence>
<dbReference type="OrthoDB" id="9775903at2"/>
<keyword evidence="8" id="KW-1185">Reference proteome</keyword>
<keyword evidence="3 6" id="KW-0812">Transmembrane</keyword>
<sequence>MFERFYKLVRNSIRKFTVEGISTYASQASFFIILSIFPFILILLTLIKYTPIDEFFLLSQALKIMPAPLDPLIETIIRELYESTAGSTLLPVSALLALWSSSKGLLAMIRGMNSIYRISDRRNFFLLRLVATLYTVVFLAAILVTLVLLVFGRSIYDYIGNNLVLLHEFIQIVLEQRSIISFCILVFLFLIVYKFMPAKHHAFFVLLPGSLFSAFGWMAASYFFSVYLEHFPYLAYTYGSLTTFILLMLWIYADMYILFLGAQLNISLNRRMEILSNLKRDRRTAAKQKQ</sequence>
<feature type="transmembrane region" description="Helical" evidence="6">
    <location>
        <begin position="129"/>
        <end position="156"/>
    </location>
</feature>
<dbReference type="NCBIfam" id="TIGR00765">
    <property type="entry name" value="yihY_not_rbn"/>
    <property type="match status" value="1"/>
</dbReference>
<protein>
    <submittedName>
        <fullName evidence="7">Membrane protein</fullName>
    </submittedName>
</protein>
<comment type="subcellular location">
    <subcellularLocation>
        <location evidence="1">Cell membrane</location>
        <topology evidence="1">Multi-pass membrane protein</topology>
    </subcellularLocation>
</comment>
<keyword evidence="5 6" id="KW-0472">Membrane</keyword>
<dbReference type="PANTHER" id="PTHR30213:SF0">
    <property type="entry name" value="UPF0761 MEMBRANE PROTEIN YIHY"/>
    <property type="match status" value="1"/>
</dbReference>
<dbReference type="RefSeq" id="WP_073993496.1">
    <property type="nucleotide sequence ID" value="NZ_FQYT01000011.1"/>
</dbReference>
<evidence type="ECO:0000256" key="3">
    <source>
        <dbReference type="ARBA" id="ARBA00022692"/>
    </source>
</evidence>
<dbReference type="AlphaFoldDB" id="A0A1M6G3V4"/>
<organism evidence="7 8">
    <name type="scientific">Parasporobacterium paucivorans DSM 15970</name>
    <dbReference type="NCBI Taxonomy" id="1122934"/>
    <lineage>
        <taxon>Bacteria</taxon>
        <taxon>Bacillati</taxon>
        <taxon>Bacillota</taxon>
        <taxon>Clostridia</taxon>
        <taxon>Lachnospirales</taxon>
        <taxon>Lachnospiraceae</taxon>
        <taxon>Parasporobacterium</taxon>
    </lineage>
</organism>
<dbReference type="PIRSF" id="PIRSF035875">
    <property type="entry name" value="RNase_BN"/>
    <property type="match status" value="1"/>
</dbReference>
<evidence type="ECO:0000313" key="8">
    <source>
        <dbReference type="Proteomes" id="UP000184342"/>
    </source>
</evidence>
<evidence type="ECO:0000256" key="1">
    <source>
        <dbReference type="ARBA" id="ARBA00004651"/>
    </source>
</evidence>
<name>A0A1M6G3V4_9FIRM</name>
<dbReference type="GO" id="GO:0005886">
    <property type="term" value="C:plasma membrane"/>
    <property type="evidence" value="ECO:0007669"/>
    <property type="project" value="UniProtKB-SubCell"/>
</dbReference>
<dbReference type="Proteomes" id="UP000184342">
    <property type="component" value="Unassembled WGS sequence"/>
</dbReference>
<dbReference type="EMBL" id="FQYT01000011">
    <property type="protein sequence ID" value="SHJ04661.1"/>
    <property type="molecule type" value="Genomic_DNA"/>
</dbReference>
<feature type="transmembrane region" description="Helical" evidence="6">
    <location>
        <begin position="236"/>
        <end position="262"/>
    </location>
</feature>
<evidence type="ECO:0000256" key="6">
    <source>
        <dbReference type="SAM" id="Phobius"/>
    </source>
</evidence>
<feature type="transmembrane region" description="Helical" evidence="6">
    <location>
        <begin position="89"/>
        <end position="109"/>
    </location>
</feature>
<evidence type="ECO:0000256" key="2">
    <source>
        <dbReference type="ARBA" id="ARBA00022475"/>
    </source>
</evidence>
<dbReference type="STRING" id="1122934.SAMN02745691_01247"/>
<dbReference type="PANTHER" id="PTHR30213">
    <property type="entry name" value="INNER MEMBRANE PROTEIN YHJD"/>
    <property type="match status" value="1"/>
</dbReference>
<keyword evidence="2" id="KW-1003">Cell membrane</keyword>
<accession>A0A1M6G3V4</accession>
<reference evidence="7 8" key="1">
    <citation type="submission" date="2016-11" db="EMBL/GenBank/DDBJ databases">
        <authorList>
            <person name="Jaros S."/>
            <person name="Januszkiewicz K."/>
            <person name="Wedrychowicz H."/>
        </authorList>
    </citation>
    <scope>NUCLEOTIDE SEQUENCE [LARGE SCALE GENOMIC DNA]</scope>
    <source>
        <strain evidence="7 8">DSM 15970</strain>
    </source>
</reference>
<feature type="transmembrane region" description="Helical" evidence="6">
    <location>
        <begin position="176"/>
        <end position="196"/>
    </location>
</feature>
<keyword evidence="4 6" id="KW-1133">Transmembrane helix</keyword>
<feature type="transmembrane region" description="Helical" evidence="6">
    <location>
        <begin position="21"/>
        <end position="47"/>
    </location>
</feature>
<evidence type="ECO:0000256" key="5">
    <source>
        <dbReference type="ARBA" id="ARBA00023136"/>
    </source>
</evidence>
<evidence type="ECO:0000313" key="7">
    <source>
        <dbReference type="EMBL" id="SHJ04661.1"/>
    </source>
</evidence>